<dbReference type="PANTHER" id="PTHR43283">
    <property type="entry name" value="BETA-LACTAMASE-RELATED"/>
    <property type="match status" value="1"/>
</dbReference>
<dbReference type="InterPro" id="IPR012338">
    <property type="entry name" value="Beta-lactam/transpept-like"/>
</dbReference>
<dbReference type="AlphaFoldDB" id="A0A5M8PK06"/>
<dbReference type="SUPFAM" id="SSF56601">
    <property type="entry name" value="beta-lactamase/transpeptidase-like"/>
    <property type="match status" value="1"/>
</dbReference>
<protein>
    <recommendedName>
        <fullName evidence="1">Beta-lactamase-related domain-containing protein</fullName>
    </recommendedName>
</protein>
<name>A0A5M8PK06_9LECA</name>
<dbReference type="InterPro" id="IPR001466">
    <property type="entry name" value="Beta-lactam-related"/>
</dbReference>
<feature type="domain" description="Beta-lactamase-related" evidence="1">
    <location>
        <begin position="3"/>
        <end position="93"/>
    </location>
</feature>
<accession>A0A5M8PK06</accession>
<dbReference type="Pfam" id="PF00144">
    <property type="entry name" value="Beta-lactamase"/>
    <property type="match status" value="1"/>
</dbReference>
<evidence type="ECO:0000313" key="3">
    <source>
        <dbReference type="Proteomes" id="UP000324767"/>
    </source>
</evidence>
<evidence type="ECO:0000259" key="1">
    <source>
        <dbReference type="Pfam" id="PF00144"/>
    </source>
</evidence>
<dbReference type="EMBL" id="VXIT01000010">
    <property type="protein sequence ID" value="KAA6409721.1"/>
    <property type="molecule type" value="Genomic_DNA"/>
</dbReference>
<organism evidence="2 3">
    <name type="scientific">Lasallia pustulata</name>
    <dbReference type="NCBI Taxonomy" id="136370"/>
    <lineage>
        <taxon>Eukaryota</taxon>
        <taxon>Fungi</taxon>
        <taxon>Dikarya</taxon>
        <taxon>Ascomycota</taxon>
        <taxon>Pezizomycotina</taxon>
        <taxon>Lecanoromycetes</taxon>
        <taxon>OSLEUM clade</taxon>
        <taxon>Umbilicariomycetidae</taxon>
        <taxon>Umbilicariales</taxon>
        <taxon>Umbilicariaceae</taxon>
        <taxon>Lasallia</taxon>
    </lineage>
</organism>
<evidence type="ECO:0000313" key="2">
    <source>
        <dbReference type="EMBL" id="KAA6409721.1"/>
    </source>
</evidence>
<dbReference type="Gene3D" id="3.40.710.10">
    <property type="entry name" value="DD-peptidase/beta-lactamase superfamily"/>
    <property type="match status" value="1"/>
</dbReference>
<dbReference type="OrthoDB" id="5946976at2759"/>
<reference evidence="2 3" key="1">
    <citation type="submission" date="2019-09" db="EMBL/GenBank/DDBJ databases">
        <title>The hologenome of the rock-dwelling lichen Lasallia pustulata.</title>
        <authorList>
            <person name="Greshake Tzovaras B."/>
            <person name="Segers F."/>
            <person name="Bicker A."/>
            <person name="Dal Grande F."/>
            <person name="Otte J."/>
            <person name="Hankeln T."/>
            <person name="Schmitt I."/>
            <person name="Ebersberger I."/>
        </authorList>
    </citation>
    <scope>NUCLEOTIDE SEQUENCE [LARGE SCALE GENOMIC DNA]</scope>
    <source>
        <strain evidence="2">A1-1</strain>
    </source>
</reference>
<comment type="caution">
    <text evidence="2">The sequence shown here is derived from an EMBL/GenBank/DDBJ whole genome shotgun (WGS) entry which is preliminary data.</text>
</comment>
<dbReference type="InterPro" id="IPR050789">
    <property type="entry name" value="Diverse_Enzym_Activities"/>
</dbReference>
<dbReference type="Proteomes" id="UP000324767">
    <property type="component" value="Unassembled WGS sequence"/>
</dbReference>
<sequence length="102" mass="11342">MELTEETIFPGCSLTKALTSAAMALLVEEGKVTWDTLVKDILPDFKVKDELLRNCTTISDLLCHRTGMSWGDNLYVGSNNDVLISGKDSMKYLNSQLLLLPF</sequence>
<gene>
    <name evidence="2" type="ORF">FRX48_06333</name>
</gene>
<proteinExistence type="predicted"/>